<feature type="compositionally biased region" description="Basic and acidic residues" evidence="1">
    <location>
        <begin position="1"/>
        <end position="27"/>
    </location>
</feature>
<evidence type="ECO:0000313" key="3">
    <source>
        <dbReference type="Proteomes" id="UP000591131"/>
    </source>
</evidence>
<dbReference type="Proteomes" id="UP000591131">
    <property type="component" value="Unassembled WGS sequence"/>
</dbReference>
<feature type="compositionally biased region" description="Low complexity" evidence="1">
    <location>
        <begin position="83"/>
        <end position="93"/>
    </location>
</feature>
<proteinExistence type="predicted"/>
<feature type="compositionally biased region" description="Basic and acidic residues" evidence="1">
    <location>
        <begin position="50"/>
        <end position="70"/>
    </location>
</feature>
<dbReference type="EMBL" id="JAAPAO010000680">
    <property type="protein sequence ID" value="KAF4655077.1"/>
    <property type="molecule type" value="Genomic_DNA"/>
</dbReference>
<dbReference type="InterPro" id="IPR007062">
    <property type="entry name" value="PPI-2"/>
</dbReference>
<evidence type="ECO:0000313" key="2">
    <source>
        <dbReference type="EMBL" id="KAF4655077.1"/>
    </source>
</evidence>
<name>A0A7J6L795_PERCH</name>
<organism evidence="2 3">
    <name type="scientific">Perkinsus chesapeaki</name>
    <name type="common">Clam parasite</name>
    <name type="synonym">Perkinsus andrewsi</name>
    <dbReference type="NCBI Taxonomy" id="330153"/>
    <lineage>
        <taxon>Eukaryota</taxon>
        <taxon>Sar</taxon>
        <taxon>Alveolata</taxon>
        <taxon>Perkinsozoa</taxon>
        <taxon>Perkinsea</taxon>
        <taxon>Perkinsida</taxon>
        <taxon>Perkinsidae</taxon>
        <taxon>Perkinsus</taxon>
    </lineage>
</organism>
<accession>A0A7J6L795</accession>
<sequence length="222" mass="25129">MKDSDKDDEKRRIRFGGDDSPQQDHIRLGQPSRPALVTSPDHARNVGRKIRFDEAAIAEHDLERGTRMTIDEPDTPFVRTPMSSGESSEDSSSTYGGRGEHVRLGEVSREARLQNLTNGVVDHTAAAAEEQEGASSSLGFRNGLRIDFSSTEAEEAEELERERKAREFHEKRRKHYNEMQMVRALRAQGRLDTSEEEDDAERQQQQAVGEPPENCRHVSNPY</sequence>
<dbReference type="OrthoDB" id="551302at2759"/>
<feature type="region of interest" description="Disordered" evidence="1">
    <location>
        <begin position="122"/>
        <end position="222"/>
    </location>
</feature>
<dbReference type="GO" id="GO:0009966">
    <property type="term" value="P:regulation of signal transduction"/>
    <property type="evidence" value="ECO:0007669"/>
    <property type="project" value="InterPro"/>
</dbReference>
<evidence type="ECO:0000256" key="1">
    <source>
        <dbReference type="SAM" id="MobiDB-lite"/>
    </source>
</evidence>
<feature type="region of interest" description="Disordered" evidence="1">
    <location>
        <begin position="1"/>
        <end position="110"/>
    </location>
</feature>
<feature type="compositionally biased region" description="Basic and acidic residues" evidence="1">
    <location>
        <begin position="160"/>
        <end position="170"/>
    </location>
</feature>
<feature type="compositionally biased region" description="Basic and acidic residues" evidence="1">
    <location>
        <begin position="98"/>
        <end position="110"/>
    </location>
</feature>
<keyword evidence="3" id="KW-1185">Reference proteome</keyword>
<evidence type="ECO:0008006" key="4">
    <source>
        <dbReference type="Google" id="ProtNLM"/>
    </source>
</evidence>
<dbReference type="PANTHER" id="PTHR12398:SF20">
    <property type="entry name" value="PROTEIN PHOSPHATASE 1 REGULATORY INHIBITOR SUBUNIT 2"/>
    <property type="match status" value="1"/>
</dbReference>
<gene>
    <name evidence="2" type="ORF">FOL47_009612</name>
</gene>
<feature type="compositionally biased region" description="Low complexity" evidence="1">
    <location>
        <begin position="125"/>
        <end position="137"/>
    </location>
</feature>
<comment type="caution">
    <text evidence="2">The sequence shown here is derived from an EMBL/GenBank/DDBJ whole genome shotgun (WGS) entry which is preliminary data.</text>
</comment>
<dbReference type="GO" id="GO:0004864">
    <property type="term" value="F:protein phosphatase inhibitor activity"/>
    <property type="evidence" value="ECO:0007669"/>
    <property type="project" value="InterPro"/>
</dbReference>
<reference evidence="2 3" key="1">
    <citation type="submission" date="2020-04" db="EMBL/GenBank/DDBJ databases">
        <title>Perkinsus chesapeaki whole genome sequence.</title>
        <authorList>
            <person name="Bogema D.R."/>
        </authorList>
    </citation>
    <scope>NUCLEOTIDE SEQUENCE [LARGE SCALE GENOMIC DNA]</scope>
    <source>
        <strain evidence="2">ATCC PRA-425</strain>
    </source>
</reference>
<dbReference type="AlphaFoldDB" id="A0A7J6L795"/>
<dbReference type="PANTHER" id="PTHR12398">
    <property type="entry name" value="PROTEIN PHOSPHATASE INHIBITOR"/>
    <property type="match status" value="1"/>
</dbReference>
<protein>
    <recommendedName>
        <fullName evidence="4">Protein phosphatase inhibitor 2</fullName>
    </recommendedName>
</protein>
<dbReference type="Pfam" id="PF04979">
    <property type="entry name" value="IPP-2"/>
    <property type="match status" value="1"/>
</dbReference>